<evidence type="ECO:0000313" key="2">
    <source>
        <dbReference type="Proteomes" id="UP000271624"/>
    </source>
</evidence>
<accession>A0A3S1BAA1</accession>
<gene>
    <name evidence="1" type="ORF">DSM106972_021890</name>
</gene>
<dbReference type="Proteomes" id="UP000271624">
    <property type="component" value="Unassembled WGS sequence"/>
</dbReference>
<reference evidence="1" key="1">
    <citation type="submission" date="2018-12" db="EMBL/GenBank/DDBJ databases">
        <authorList>
            <person name="Will S."/>
            <person name="Neumann-Schaal M."/>
            <person name="Henke P."/>
        </authorList>
    </citation>
    <scope>NUCLEOTIDE SEQUENCE</scope>
    <source>
        <strain evidence="1">PCC 7102</strain>
    </source>
</reference>
<protein>
    <submittedName>
        <fullName evidence="1">Uncharacterized protein</fullName>
    </submittedName>
</protein>
<comment type="caution">
    <text evidence="1">The sequence shown here is derived from an EMBL/GenBank/DDBJ whole genome shotgun (WGS) entry which is preliminary data.</text>
</comment>
<sequence length="68" mass="7828">MRDISRRRGQNNQNRSYTQNYRNCYQNSHQLIEAQGFGVDADGGIELIAFNTVSTPQPALQHYQCSQH</sequence>
<name>A0A3S1BAA1_9CYAN</name>
<dbReference type="AlphaFoldDB" id="A0A3S1BAA1"/>
<dbReference type="RefSeq" id="WP_127080770.1">
    <property type="nucleotide sequence ID" value="NZ_RSCL01000004.1"/>
</dbReference>
<keyword evidence="2" id="KW-1185">Reference proteome</keyword>
<dbReference type="EMBL" id="RSCL01000004">
    <property type="protein sequence ID" value="RUT07929.1"/>
    <property type="molecule type" value="Genomic_DNA"/>
</dbReference>
<reference evidence="1" key="2">
    <citation type="journal article" date="2019" name="Genome Biol. Evol.">
        <title>Day and night: Metabolic profiles and evolutionary relationships of six axenic non-marine cyanobacteria.</title>
        <authorList>
            <person name="Will S.E."/>
            <person name="Henke P."/>
            <person name="Boedeker C."/>
            <person name="Huang S."/>
            <person name="Brinkmann H."/>
            <person name="Rohde M."/>
            <person name="Jarek M."/>
            <person name="Friedl T."/>
            <person name="Seufert S."/>
            <person name="Schumacher M."/>
            <person name="Overmann J."/>
            <person name="Neumann-Schaal M."/>
            <person name="Petersen J."/>
        </authorList>
    </citation>
    <scope>NUCLEOTIDE SEQUENCE [LARGE SCALE GENOMIC DNA]</scope>
    <source>
        <strain evidence="1">PCC 7102</strain>
    </source>
</reference>
<evidence type="ECO:0000313" key="1">
    <source>
        <dbReference type="EMBL" id="RUT07929.1"/>
    </source>
</evidence>
<organism evidence="1 2">
    <name type="scientific">Dulcicalothrix desertica PCC 7102</name>
    <dbReference type="NCBI Taxonomy" id="232991"/>
    <lineage>
        <taxon>Bacteria</taxon>
        <taxon>Bacillati</taxon>
        <taxon>Cyanobacteriota</taxon>
        <taxon>Cyanophyceae</taxon>
        <taxon>Nostocales</taxon>
        <taxon>Calotrichaceae</taxon>
        <taxon>Dulcicalothrix</taxon>
    </lineage>
</organism>
<proteinExistence type="predicted"/>